<dbReference type="RefSeq" id="WP_409122964.1">
    <property type="nucleotide sequence ID" value="NZ_JBJVNI010000029.1"/>
</dbReference>
<name>A0ABW9I785_9ACTN</name>
<sequence length="239" mass="25700">MGWAWNSYADELATAVLLGVPTCLGLAWTFHNWRRRNRTPADVRRDVLLDGLLIASLLPYLYVTLSQGYGNQRTLSLMPFGELSVSFASSQLALSDVTLLNVGGNAALLLVFGALLPIRSRRSRTLGRVAAIAALLSTAVEITQYALAVGRVSSTDDVLLNTAGAVAGALLTRNWWQPQSTDRPAPIRHSRRAGRTATREVVTVPVAGDTYVEVVGGRVFMPCESSPGKSSPWSVTCTS</sequence>
<dbReference type="PANTHER" id="PTHR36834">
    <property type="entry name" value="MEMBRANE PROTEIN-RELATED"/>
    <property type="match status" value="1"/>
</dbReference>
<dbReference type="InterPro" id="IPR006976">
    <property type="entry name" value="VanZ-like"/>
</dbReference>
<evidence type="ECO:0000313" key="3">
    <source>
        <dbReference type="EMBL" id="MFM9614837.1"/>
    </source>
</evidence>
<gene>
    <name evidence="3" type="ORF">ACKI18_39895</name>
</gene>
<protein>
    <submittedName>
        <fullName evidence="3">VanZ family protein</fullName>
    </submittedName>
</protein>
<evidence type="ECO:0000259" key="2">
    <source>
        <dbReference type="Pfam" id="PF04892"/>
    </source>
</evidence>
<accession>A0ABW9I785</accession>
<keyword evidence="1" id="KW-0472">Membrane</keyword>
<proteinExistence type="predicted"/>
<dbReference type="PANTHER" id="PTHR36834:SF1">
    <property type="entry name" value="INTEGRAL MEMBRANE PROTEIN"/>
    <property type="match status" value="1"/>
</dbReference>
<feature type="transmembrane region" description="Helical" evidence="1">
    <location>
        <begin position="99"/>
        <end position="118"/>
    </location>
</feature>
<dbReference type="EMBL" id="JBJVNI010000029">
    <property type="protein sequence ID" value="MFM9614837.1"/>
    <property type="molecule type" value="Genomic_DNA"/>
</dbReference>
<keyword evidence="4" id="KW-1185">Reference proteome</keyword>
<dbReference type="InterPro" id="IPR053150">
    <property type="entry name" value="Teicoplanin_resist-assoc"/>
</dbReference>
<feature type="transmembrane region" description="Helical" evidence="1">
    <location>
        <begin position="12"/>
        <end position="30"/>
    </location>
</feature>
<reference evidence="3 4" key="1">
    <citation type="submission" date="2024-12" db="EMBL/GenBank/DDBJ databases">
        <title>Forecasting of Potato common scab and diversities of Pathogenic streptomyces spp. in china.</title>
        <authorList>
            <person name="Handique U."/>
            <person name="Wu J."/>
        </authorList>
    </citation>
    <scope>NUCLEOTIDE SEQUENCE [LARGE SCALE GENOMIC DNA]</scope>
    <source>
        <strain evidence="3 4">ZRIMU1530</strain>
    </source>
</reference>
<organism evidence="3 4">
    <name type="scientific">Streptomyces niveiscabiei</name>
    <dbReference type="NCBI Taxonomy" id="164115"/>
    <lineage>
        <taxon>Bacteria</taxon>
        <taxon>Bacillati</taxon>
        <taxon>Actinomycetota</taxon>
        <taxon>Actinomycetes</taxon>
        <taxon>Kitasatosporales</taxon>
        <taxon>Streptomycetaceae</taxon>
        <taxon>Streptomyces</taxon>
    </lineage>
</organism>
<dbReference type="Proteomes" id="UP001631957">
    <property type="component" value="Unassembled WGS sequence"/>
</dbReference>
<feature type="transmembrane region" description="Helical" evidence="1">
    <location>
        <begin position="51"/>
        <end position="70"/>
    </location>
</feature>
<keyword evidence="1" id="KW-1133">Transmembrane helix</keyword>
<keyword evidence="1" id="KW-0812">Transmembrane</keyword>
<evidence type="ECO:0000256" key="1">
    <source>
        <dbReference type="SAM" id="Phobius"/>
    </source>
</evidence>
<evidence type="ECO:0000313" key="4">
    <source>
        <dbReference type="Proteomes" id="UP001631957"/>
    </source>
</evidence>
<feature type="domain" description="VanZ-like" evidence="2">
    <location>
        <begin position="65"/>
        <end position="173"/>
    </location>
</feature>
<dbReference type="Pfam" id="PF04892">
    <property type="entry name" value="VanZ"/>
    <property type="match status" value="1"/>
</dbReference>
<comment type="caution">
    <text evidence="3">The sequence shown here is derived from an EMBL/GenBank/DDBJ whole genome shotgun (WGS) entry which is preliminary data.</text>
</comment>